<accession>A0A1T4PUU4</accession>
<feature type="binding site" evidence="2">
    <location>
        <position position="101"/>
    </location>
    <ligand>
        <name>Mn(2+)</name>
        <dbReference type="ChEBI" id="CHEBI:29035"/>
        <label>2</label>
    </ligand>
</feature>
<dbReference type="InterPro" id="IPR036264">
    <property type="entry name" value="Bact_exopeptidase_dim_dom"/>
</dbReference>
<dbReference type="InterPro" id="IPR017439">
    <property type="entry name" value="Amidohydrolase"/>
</dbReference>
<dbReference type="Gene3D" id="3.40.630.10">
    <property type="entry name" value="Zn peptidases"/>
    <property type="match status" value="1"/>
</dbReference>
<dbReference type="STRING" id="1365950.SAMN05428963_104178"/>
<keyword evidence="5" id="KW-1185">Reference proteome</keyword>
<organism evidence="4 5">
    <name type="scientific">Consotaella salsifontis</name>
    <dbReference type="NCBI Taxonomy" id="1365950"/>
    <lineage>
        <taxon>Bacteria</taxon>
        <taxon>Pseudomonadati</taxon>
        <taxon>Pseudomonadota</taxon>
        <taxon>Alphaproteobacteria</taxon>
        <taxon>Hyphomicrobiales</taxon>
        <taxon>Aurantimonadaceae</taxon>
        <taxon>Consotaella</taxon>
    </lineage>
</organism>
<dbReference type="Pfam" id="PF01546">
    <property type="entry name" value="Peptidase_M20"/>
    <property type="match status" value="1"/>
</dbReference>
<dbReference type="Proteomes" id="UP000190135">
    <property type="component" value="Unassembled WGS sequence"/>
</dbReference>
<evidence type="ECO:0000313" key="4">
    <source>
        <dbReference type="EMBL" id="SJZ95322.1"/>
    </source>
</evidence>
<comment type="cofactor">
    <cofactor evidence="2">
        <name>Mn(2+)</name>
        <dbReference type="ChEBI" id="CHEBI:29035"/>
    </cofactor>
    <text evidence="2">The Mn(2+) ion enhances activity.</text>
</comment>
<feature type="binding site" evidence="2">
    <location>
        <position position="160"/>
    </location>
    <ligand>
        <name>Mn(2+)</name>
        <dbReference type="ChEBI" id="CHEBI:29035"/>
        <label>2</label>
    </ligand>
</feature>
<dbReference type="OrthoDB" id="9777385at2"/>
<dbReference type="SUPFAM" id="SSF53187">
    <property type="entry name" value="Zn-dependent exopeptidases"/>
    <property type="match status" value="1"/>
</dbReference>
<dbReference type="EMBL" id="FUXL01000004">
    <property type="protein sequence ID" value="SJZ95322.1"/>
    <property type="molecule type" value="Genomic_DNA"/>
</dbReference>
<reference evidence="4 5" key="1">
    <citation type="submission" date="2017-02" db="EMBL/GenBank/DDBJ databases">
        <authorList>
            <person name="Peterson S.W."/>
        </authorList>
    </citation>
    <scope>NUCLEOTIDE SEQUENCE [LARGE SCALE GENOMIC DNA]</scope>
    <source>
        <strain evidence="4 5">USBA 369</strain>
    </source>
</reference>
<feature type="binding site" evidence="2">
    <location>
        <position position="354"/>
    </location>
    <ligand>
        <name>Mn(2+)</name>
        <dbReference type="ChEBI" id="CHEBI:29035"/>
        <label>2</label>
    </ligand>
</feature>
<keyword evidence="1 4" id="KW-0378">Hydrolase</keyword>
<dbReference type="Pfam" id="PF07687">
    <property type="entry name" value="M20_dimer"/>
    <property type="match status" value="1"/>
</dbReference>
<dbReference type="GO" id="GO:0046872">
    <property type="term" value="F:metal ion binding"/>
    <property type="evidence" value="ECO:0007669"/>
    <property type="project" value="UniProtKB-KW"/>
</dbReference>
<gene>
    <name evidence="4" type="ORF">SAMN05428963_104178</name>
</gene>
<keyword evidence="2" id="KW-0479">Metal-binding</keyword>
<proteinExistence type="predicted"/>
<feature type="domain" description="Peptidase M20 dimerisation" evidence="3">
    <location>
        <begin position="181"/>
        <end position="276"/>
    </location>
</feature>
<evidence type="ECO:0000256" key="2">
    <source>
        <dbReference type="PIRSR" id="PIRSR005962-1"/>
    </source>
</evidence>
<dbReference type="AlphaFoldDB" id="A0A1T4PUU4"/>
<dbReference type="PANTHER" id="PTHR11014">
    <property type="entry name" value="PEPTIDASE M20 FAMILY MEMBER"/>
    <property type="match status" value="1"/>
</dbReference>
<dbReference type="PANTHER" id="PTHR11014:SF169">
    <property type="entry name" value="CLAN MH, FAMILY M20, PEPTIDASE T-LIKE METALLOPEPTIDASE"/>
    <property type="match status" value="1"/>
</dbReference>
<dbReference type="InterPro" id="IPR002933">
    <property type="entry name" value="Peptidase_M20"/>
</dbReference>
<feature type="binding site" evidence="2">
    <location>
        <position position="99"/>
    </location>
    <ligand>
        <name>Mn(2+)</name>
        <dbReference type="ChEBI" id="CHEBI:29035"/>
        <label>2</label>
    </ligand>
</feature>
<dbReference type="GO" id="GO:0016787">
    <property type="term" value="F:hydrolase activity"/>
    <property type="evidence" value="ECO:0007669"/>
    <property type="project" value="UniProtKB-KW"/>
</dbReference>
<dbReference type="InterPro" id="IPR011650">
    <property type="entry name" value="Peptidase_M20_dimer"/>
</dbReference>
<evidence type="ECO:0000256" key="1">
    <source>
        <dbReference type="ARBA" id="ARBA00022801"/>
    </source>
</evidence>
<evidence type="ECO:0000259" key="3">
    <source>
        <dbReference type="Pfam" id="PF07687"/>
    </source>
</evidence>
<keyword evidence="2" id="KW-0464">Manganese</keyword>
<sequence>MHLTHEDVAELTAWRRSRHQHPELSGEEIETAHAVAERMRQAGADRLFTGLGGHGLAAVFEGGEDGPTVMLRAELDALPIEEDSSSPHRSTVPGKGHLCGHDGHMAILAGVALLLGRQRPERGRVVLLFQPAEETGAGAEAVISDPRFAEIKPDLAFAFHNLPGLALGEVRIKDGPANCASRGMVIRLEGRTAHASTPQSGVSPMRAVAQLMPALTALGSPDILNEDFAMVTVTHAEMGERCFGVAPGAAEIWATLRTLVDGRMDALVQAAESLVRITAGGAELSVEMDYREVFAHCENDTEATRLLRRALDGENVPHRPGEPMRASEDFGRFRAVSKTAMAFLGAGEEHADLHNPDYDFPDELIAIGARIFSRLVRDILG</sequence>
<evidence type="ECO:0000313" key="5">
    <source>
        <dbReference type="Proteomes" id="UP000190135"/>
    </source>
</evidence>
<protein>
    <submittedName>
        <fullName evidence="4">Amidohydrolase</fullName>
    </submittedName>
</protein>
<dbReference type="PIRSF" id="PIRSF005962">
    <property type="entry name" value="Pept_M20D_amidohydro"/>
    <property type="match status" value="1"/>
</dbReference>
<dbReference type="RefSeq" id="WP_078707711.1">
    <property type="nucleotide sequence ID" value="NZ_FUXL01000004.1"/>
</dbReference>
<dbReference type="NCBIfam" id="TIGR01891">
    <property type="entry name" value="amidohydrolases"/>
    <property type="match status" value="1"/>
</dbReference>
<name>A0A1T4PUU4_9HYPH</name>
<dbReference type="SUPFAM" id="SSF55031">
    <property type="entry name" value="Bacterial exopeptidase dimerisation domain"/>
    <property type="match status" value="1"/>
</dbReference>
<feature type="binding site" evidence="2">
    <location>
        <position position="134"/>
    </location>
    <ligand>
        <name>Mn(2+)</name>
        <dbReference type="ChEBI" id="CHEBI:29035"/>
        <label>2</label>
    </ligand>
</feature>
<dbReference type="Gene3D" id="3.30.70.360">
    <property type="match status" value="1"/>
</dbReference>